<dbReference type="Proteomes" id="UP000006697">
    <property type="component" value="Chromosome"/>
</dbReference>
<dbReference type="InterPro" id="IPR009056">
    <property type="entry name" value="Cyt_c-like_dom"/>
</dbReference>
<proteinExistence type="predicted"/>
<feature type="signal peptide" evidence="12">
    <location>
        <begin position="1"/>
        <end position="25"/>
    </location>
</feature>
<keyword evidence="2" id="KW-1003">Cell membrane</keyword>
<evidence type="ECO:0000256" key="12">
    <source>
        <dbReference type="SAM" id="SignalP"/>
    </source>
</evidence>
<evidence type="ECO:0000256" key="8">
    <source>
        <dbReference type="ARBA" id="ARBA00023136"/>
    </source>
</evidence>
<evidence type="ECO:0000256" key="1">
    <source>
        <dbReference type="ARBA" id="ARBA00004236"/>
    </source>
</evidence>
<dbReference type="STRING" id="204773.HEAR2558"/>
<feature type="domain" description="Cytochrome c" evidence="13">
    <location>
        <begin position="177"/>
        <end position="286"/>
    </location>
</feature>
<dbReference type="PANTHER" id="PTHR35008">
    <property type="entry name" value="BLL4482 PROTEIN-RELATED"/>
    <property type="match status" value="1"/>
</dbReference>
<sequence length="464" mass="49605">MRSSYRLHGFFGLMLLAFTIMNAHAAADADQITRGQYLATAGDCIACHSVPGGKPMAGGLALPTPIGNIIATNITPSKTHGIGNYTLEQFSAALRKGVRADGQRLYPAMPYTSYAQVSDEDVQAMYAYFMQGVTAVDAAPAESTALPFPFNIRWSMAAWNMLFLNSKPFVADSSKSVEWNRGAYLSRGLAHCSTCHTPRNVLMAEDVSRELAGGEVGTWHAPNITADANSGVGGWSVAELVEYMRDGRTAAKGQASGPMAEAVDHSFRHLTPADLQAIAVYVKSVPAIRDAADTKPVYAWGEANNQLNSIRGVDLPKDLSQMTGPQLYDAHCATCHQASAQGSFDGALPPLSHNTALGRSNSNNVVMVILDGIQRHTATSDILMPDFRNTLSDQQIATLGTYLSAQYGNPAAKVTAAQVKELRSGGTSNLVALVQGGMAVAVLVLIAALFFFMRRKRRNTQSTT</sequence>
<evidence type="ECO:0000313" key="15">
    <source>
        <dbReference type="Proteomes" id="UP000006697"/>
    </source>
</evidence>
<dbReference type="GO" id="GO:0020037">
    <property type="term" value="F:heme binding"/>
    <property type="evidence" value="ECO:0007669"/>
    <property type="project" value="InterPro"/>
</dbReference>
<evidence type="ECO:0000256" key="4">
    <source>
        <dbReference type="ARBA" id="ARBA00022723"/>
    </source>
</evidence>
<dbReference type="Gene3D" id="1.10.760.10">
    <property type="entry name" value="Cytochrome c-like domain"/>
    <property type="match status" value="3"/>
</dbReference>
<feature type="binding site" description="covalent" evidence="9">
    <location>
        <position position="47"/>
    </location>
    <ligand>
        <name>heme c</name>
        <dbReference type="ChEBI" id="CHEBI:61717"/>
        <label>1</label>
    </ligand>
</feature>
<feature type="binding site" description="axial binding residue" evidence="10">
    <location>
        <position position="48"/>
    </location>
    <ligand>
        <name>heme c</name>
        <dbReference type="ChEBI" id="CHEBI:61717"/>
        <label>1</label>
    </ligand>
    <ligandPart>
        <name>Fe</name>
        <dbReference type="ChEBI" id="CHEBI:18248"/>
    </ligandPart>
</feature>
<evidence type="ECO:0000259" key="13">
    <source>
        <dbReference type="PROSITE" id="PS51007"/>
    </source>
</evidence>
<feature type="chain" id="PRO_5002668237" evidence="12">
    <location>
        <begin position="26"/>
        <end position="464"/>
    </location>
</feature>
<gene>
    <name evidence="14" type="ordered locus">HEAR2558</name>
</gene>
<dbReference type="EMBL" id="CU207211">
    <property type="protein sequence ID" value="CAL62680.1"/>
    <property type="molecule type" value="Genomic_DNA"/>
</dbReference>
<feature type="domain" description="Cytochrome c" evidence="13">
    <location>
        <begin position="30"/>
        <end position="133"/>
    </location>
</feature>
<organism evidence="14 15">
    <name type="scientific">Herminiimonas arsenicoxydans</name>
    <dbReference type="NCBI Taxonomy" id="204773"/>
    <lineage>
        <taxon>Bacteria</taxon>
        <taxon>Pseudomonadati</taxon>
        <taxon>Pseudomonadota</taxon>
        <taxon>Betaproteobacteria</taxon>
        <taxon>Burkholderiales</taxon>
        <taxon>Oxalobacteraceae</taxon>
        <taxon>Herminiimonas</taxon>
    </lineage>
</organism>
<dbReference type="PROSITE" id="PS51007">
    <property type="entry name" value="CYTC"/>
    <property type="match status" value="3"/>
</dbReference>
<accession>A4G843</accession>
<keyword evidence="15" id="KW-1185">Reference proteome</keyword>
<keyword evidence="11" id="KW-0812">Transmembrane</keyword>
<evidence type="ECO:0000256" key="9">
    <source>
        <dbReference type="PIRSR" id="PIRSR000018-50"/>
    </source>
</evidence>
<feature type="binding site" description="covalent" evidence="9">
    <location>
        <position position="335"/>
    </location>
    <ligand>
        <name>heme c</name>
        <dbReference type="ChEBI" id="CHEBI:61717"/>
        <label>3</label>
    </ligand>
</feature>
<dbReference type="eggNOG" id="COG2010">
    <property type="taxonomic scope" value="Bacteria"/>
</dbReference>
<evidence type="ECO:0000313" key="14">
    <source>
        <dbReference type="EMBL" id="CAL62680.1"/>
    </source>
</evidence>
<dbReference type="GO" id="GO:0005506">
    <property type="term" value="F:iron ion binding"/>
    <property type="evidence" value="ECO:0007669"/>
    <property type="project" value="InterPro"/>
</dbReference>
<feature type="binding site" description="covalent" evidence="9">
    <location>
        <position position="195"/>
    </location>
    <ligand>
        <name>heme c</name>
        <dbReference type="ChEBI" id="CHEBI:61717"/>
        <label>2</label>
    </ligand>
</feature>
<dbReference type="PIRSF" id="PIRSF000018">
    <property type="entry name" value="Mb_ADH_cyt_c"/>
    <property type="match status" value="1"/>
</dbReference>
<feature type="domain" description="Cytochrome c" evidence="13">
    <location>
        <begin position="319"/>
        <end position="407"/>
    </location>
</feature>
<reference evidence="14 15" key="1">
    <citation type="journal article" date="2007" name="PLoS Genet.">
        <title>A tale of two oxidation states: bacterial colonization of arsenic-rich environments.</title>
        <authorList>
            <person name="Muller D."/>
            <person name="Medigue C."/>
            <person name="Koechler S."/>
            <person name="Barbe V."/>
            <person name="Barakat M."/>
            <person name="Talla E."/>
            <person name="Bonnefoy V."/>
            <person name="Krin E."/>
            <person name="Arsene-Ploetze F."/>
            <person name="Carapito C."/>
            <person name="Chandler M."/>
            <person name="Cournoyer B."/>
            <person name="Cruveiller S."/>
            <person name="Dossat C."/>
            <person name="Duval S."/>
            <person name="Heymann M."/>
            <person name="Leize E."/>
            <person name="Lieutaud A."/>
            <person name="Lievremont D."/>
            <person name="Makita Y."/>
            <person name="Mangenot S."/>
            <person name="Nitschke W."/>
            <person name="Ortet P."/>
            <person name="Perdrial N."/>
            <person name="Schoepp B."/>
            <person name="Siguier N."/>
            <person name="Simeonova D.D."/>
            <person name="Rouy Z."/>
            <person name="Segurens B."/>
            <person name="Turlin E."/>
            <person name="Vallenet D."/>
            <person name="Van Dorsselaer A."/>
            <person name="Weiss S."/>
            <person name="Weissenbach J."/>
            <person name="Lett M.C."/>
            <person name="Danchin A."/>
            <person name="Bertin P.N."/>
        </authorList>
    </citation>
    <scope>NUCLEOTIDE SEQUENCE [LARGE SCALE GENOMIC DNA]</scope>
    <source>
        <strain evidence="15">ULPAs1</strain>
    </source>
</reference>
<dbReference type="KEGG" id="har:HEAR2558"/>
<keyword evidence="4 10" id="KW-0479">Metal-binding</keyword>
<feature type="binding site" description="covalent" evidence="9">
    <location>
        <position position="44"/>
    </location>
    <ligand>
        <name>heme c</name>
        <dbReference type="ChEBI" id="CHEBI:61717"/>
        <label>1</label>
    </ligand>
</feature>
<dbReference type="HOGENOM" id="CLU_028594_0_1_4"/>
<evidence type="ECO:0000256" key="3">
    <source>
        <dbReference type="ARBA" id="ARBA00022617"/>
    </source>
</evidence>
<dbReference type="InterPro" id="IPR051459">
    <property type="entry name" value="Cytochrome_c-type_DH"/>
</dbReference>
<feature type="binding site" description="covalent" evidence="9">
    <location>
        <position position="332"/>
    </location>
    <ligand>
        <name>heme c</name>
        <dbReference type="ChEBI" id="CHEBI:61717"/>
        <label>3</label>
    </ligand>
</feature>
<keyword evidence="5 12" id="KW-0732">Signal</keyword>
<dbReference type="GO" id="GO:0005886">
    <property type="term" value="C:plasma membrane"/>
    <property type="evidence" value="ECO:0007669"/>
    <property type="project" value="UniProtKB-SubCell"/>
</dbReference>
<evidence type="ECO:0000256" key="7">
    <source>
        <dbReference type="ARBA" id="ARBA00023004"/>
    </source>
</evidence>
<dbReference type="SUPFAM" id="SSF46626">
    <property type="entry name" value="Cytochrome c"/>
    <property type="match status" value="3"/>
</dbReference>
<feature type="binding site" description="covalent" evidence="9">
    <location>
        <position position="192"/>
    </location>
    <ligand>
        <name>heme c</name>
        <dbReference type="ChEBI" id="CHEBI:61717"/>
        <label>2</label>
    </ligand>
</feature>
<evidence type="ECO:0000256" key="10">
    <source>
        <dbReference type="PIRSR" id="PIRSR000018-51"/>
    </source>
</evidence>
<name>A4G843_HERAR</name>
<dbReference type="InterPro" id="IPR036909">
    <property type="entry name" value="Cyt_c-like_dom_sf"/>
</dbReference>
<feature type="binding site" description="axial binding residue" evidence="10">
    <location>
        <position position="196"/>
    </location>
    <ligand>
        <name>heme c</name>
        <dbReference type="ChEBI" id="CHEBI:61717"/>
        <label>2</label>
    </ligand>
    <ligandPart>
        <name>Fe</name>
        <dbReference type="ChEBI" id="CHEBI:18248"/>
    </ligandPart>
</feature>
<keyword evidence="11" id="KW-1133">Transmembrane helix</keyword>
<feature type="transmembrane region" description="Helical" evidence="11">
    <location>
        <begin position="430"/>
        <end position="452"/>
    </location>
</feature>
<comment type="cofactor">
    <cofactor evidence="9">
        <name>heme c</name>
        <dbReference type="ChEBI" id="CHEBI:61717"/>
    </cofactor>
    <text evidence="9">Binds 3 heme c groups covalently per subunit.</text>
</comment>
<evidence type="ECO:0000256" key="11">
    <source>
        <dbReference type="SAM" id="Phobius"/>
    </source>
</evidence>
<dbReference type="PANTHER" id="PTHR35008:SF8">
    <property type="entry name" value="ALCOHOL DEHYDROGENASE CYTOCHROME C SUBUNIT"/>
    <property type="match status" value="1"/>
</dbReference>
<dbReference type="Pfam" id="PF00034">
    <property type="entry name" value="Cytochrom_C"/>
    <property type="match status" value="2"/>
</dbReference>
<dbReference type="OrthoDB" id="9809720at2"/>
<feature type="binding site" description="axial binding residue" evidence="10">
    <location>
        <position position="336"/>
    </location>
    <ligand>
        <name>heme c</name>
        <dbReference type="ChEBI" id="CHEBI:61717"/>
        <label>3</label>
    </ligand>
    <ligandPart>
        <name>Fe</name>
        <dbReference type="ChEBI" id="CHEBI:18248"/>
    </ligandPart>
</feature>
<keyword evidence="3 9" id="KW-0349">Heme</keyword>
<keyword evidence="6" id="KW-0677">Repeat</keyword>
<protein>
    <submittedName>
        <fullName evidence="14">Cytochrome c</fullName>
    </submittedName>
</protein>
<dbReference type="GO" id="GO:0009055">
    <property type="term" value="F:electron transfer activity"/>
    <property type="evidence" value="ECO:0007669"/>
    <property type="project" value="InterPro"/>
</dbReference>
<comment type="subcellular location">
    <subcellularLocation>
        <location evidence="1">Cell membrane</location>
    </subcellularLocation>
</comment>
<evidence type="ECO:0000256" key="2">
    <source>
        <dbReference type="ARBA" id="ARBA00022475"/>
    </source>
</evidence>
<dbReference type="GO" id="GO:0016614">
    <property type="term" value="F:oxidoreductase activity, acting on CH-OH group of donors"/>
    <property type="evidence" value="ECO:0007669"/>
    <property type="project" value="InterPro"/>
</dbReference>
<keyword evidence="8 11" id="KW-0472">Membrane</keyword>
<dbReference type="InterPro" id="IPR014353">
    <property type="entry name" value="Membr-bd_ADH_cyt_c"/>
</dbReference>
<dbReference type="AlphaFoldDB" id="A4G843"/>
<keyword evidence="7 10" id="KW-0408">Iron</keyword>
<evidence type="ECO:0000256" key="5">
    <source>
        <dbReference type="ARBA" id="ARBA00022729"/>
    </source>
</evidence>
<evidence type="ECO:0000256" key="6">
    <source>
        <dbReference type="ARBA" id="ARBA00022737"/>
    </source>
</evidence>